<accession>A0AAN7UBJ1</accession>
<comment type="pathway">
    <text evidence="1">Purine metabolism; IMP biosynthesis via de novo pathway; IMP from 5-formamido-1-(5-phospho-D-ribosyl)imidazole-4-carboxamide: step 1/1.</text>
</comment>
<comment type="pathway">
    <text evidence="2">Purine metabolism; IMP biosynthesis via de novo pathway; 5-formamido-1-(5-phospho-D-ribosyl)imidazole-4-carboxamide from 5-amino-1-(5-phospho-D-ribosyl)imidazole-4-carboxamide (10-formyl THF route): step 1/1.</text>
</comment>
<dbReference type="SMART" id="SM00798">
    <property type="entry name" value="AICARFT_IMPCHas"/>
    <property type="match status" value="1"/>
</dbReference>
<evidence type="ECO:0000256" key="8">
    <source>
        <dbReference type="ARBA" id="ARBA00050488"/>
    </source>
</evidence>
<dbReference type="GO" id="GO:0006189">
    <property type="term" value="P:'de novo' IMP biosynthetic process"/>
    <property type="evidence" value="ECO:0007669"/>
    <property type="project" value="TreeGrafter"/>
</dbReference>
<dbReference type="NCBIfam" id="NF002049">
    <property type="entry name" value="PRK00881.1"/>
    <property type="match status" value="1"/>
</dbReference>
<dbReference type="InterPro" id="IPR024051">
    <property type="entry name" value="AICAR_Tfase_dup_dom_sf"/>
</dbReference>
<dbReference type="Gene3D" id="3.40.50.1380">
    <property type="entry name" value="Methylglyoxal synthase-like domain"/>
    <property type="match status" value="1"/>
</dbReference>
<dbReference type="SMART" id="SM00851">
    <property type="entry name" value="MGS"/>
    <property type="match status" value="1"/>
</dbReference>
<comment type="caution">
    <text evidence="12">The sequence shown here is derived from an EMBL/GenBank/DDBJ whole genome shotgun (WGS) entry which is preliminary data.</text>
</comment>
<keyword evidence="6" id="KW-0378">Hydrolase</keyword>
<reference evidence="12 13" key="1">
    <citation type="submission" date="2023-11" db="EMBL/GenBank/DDBJ databases">
        <title>Dfirmibasis_genome.</title>
        <authorList>
            <person name="Edelbroek B."/>
            <person name="Kjellin J."/>
            <person name="Jerlstrom-Hultqvist J."/>
            <person name="Soderbom F."/>
        </authorList>
    </citation>
    <scope>NUCLEOTIDE SEQUENCE [LARGE SCALE GENOMIC DNA]</scope>
    <source>
        <strain evidence="12 13">TNS-C-14</strain>
    </source>
</reference>
<dbReference type="EMBL" id="JAVFKY010000004">
    <property type="protein sequence ID" value="KAK5578193.1"/>
    <property type="molecule type" value="Genomic_DNA"/>
</dbReference>
<evidence type="ECO:0000256" key="7">
    <source>
        <dbReference type="ARBA" id="ARBA00023268"/>
    </source>
</evidence>
<evidence type="ECO:0000256" key="10">
    <source>
        <dbReference type="SAM" id="MobiDB-lite"/>
    </source>
</evidence>
<dbReference type="NCBIfam" id="TIGR00355">
    <property type="entry name" value="purH"/>
    <property type="match status" value="1"/>
</dbReference>
<comment type="catalytic activity">
    <reaction evidence="9">
        <text>IMP + H2O = 5-formamido-1-(5-phospho-D-ribosyl)imidazole-4-carboxamide</text>
        <dbReference type="Rhea" id="RHEA:18445"/>
        <dbReference type="ChEBI" id="CHEBI:15377"/>
        <dbReference type="ChEBI" id="CHEBI:58053"/>
        <dbReference type="ChEBI" id="CHEBI:58467"/>
        <dbReference type="EC" id="3.5.4.10"/>
    </reaction>
</comment>
<dbReference type="Gene3D" id="3.40.140.20">
    <property type="match status" value="2"/>
</dbReference>
<dbReference type="CDD" id="cd01421">
    <property type="entry name" value="IMPCH"/>
    <property type="match status" value="1"/>
</dbReference>
<dbReference type="SUPFAM" id="SSF52335">
    <property type="entry name" value="Methylglyoxal synthase-like"/>
    <property type="match status" value="1"/>
</dbReference>
<evidence type="ECO:0000256" key="4">
    <source>
        <dbReference type="ARBA" id="ARBA00022679"/>
    </source>
</evidence>
<evidence type="ECO:0000256" key="2">
    <source>
        <dbReference type="ARBA" id="ARBA00004954"/>
    </source>
</evidence>
<organism evidence="12 13">
    <name type="scientific">Dictyostelium firmibasis</name>
    <dbReference type="NCBI Taxonomy" id="79012"/>
    <lineage>
        <taxon>Eukaryota</taxon>
        <taxon>Amoebozoa</taxon>
        <taxon>Evosea</taxon>
        <taxon>Eumycetozoa</taxon>
        <taxon>Dictyostelia</taxon>
        <taxon>Dictyosteliales</taxon>
        <taxon>Dictyosteliaceae</taxon>
        <taxon>Dictyostelium</taxon>
    </lineage>
</organism>
<protein>
    <recommendedName>
        <fullName evidence="11">MGS-like domain-containing protein</fullName>
    </recommendedName>
</protein>
<dbReference type="InterPro" id="IPR002695">
    <property type="entry name" value="PurH-like"/>
</dbReference>
<evidence type="ECO:0000256" key="5">
    <source>
        <dbReference type="ARBA" id="ARBA00022755"/>
    </source>
</evidence>
<evidence type="ECO:0000313" key="13">
    <source>
        <dbReference type="Proteomes" id="UP001344447"/>
    </source>
</evidence>
<evidence type="ECO:0000256" key="6">
    <source>
        <dbReference type="ARBA" id="ARBA00022801"/>
    </source>
</evidence>
<keyword evidence="13" id="KW-1185">Reference proteome</keyword>
<dbReference type="InterPro" id="IPR016193">
    <property type="entry name" value="Cytidine_deaminase-like"/>
</dbReference>
<feature type="compositionally biased region" description="Basic and acidic residues" evidence="10">
    <location>
        <begin position="734"/>
        <end position="744"/>
    </location>
</feature>
<dbReference type="Pfam" id="PF01808">
    <property type="entry name" value="AICARFT_IMPCHas"/>
    <property type="match status" value="1"/>
</dbReference>
<evidence type="ECO:0000259" key="11">
    <source>
        <dbReference type="PROSITE" id="PS51855"/>
    </source>
</evidence>
<dbReference type="GO" id="GO:0003937">
    <property type="term" value="F:IMP cyclohydrolase activity"/>
    <property type="evidence" value="ECO:0007669"/>
    <property type="project" value="UniProtKB-EC"/>
</dbReference>
<dbReference type="PANTHER" id="PTHR11692">
    <property type="entry name" value="BIFUNCTIONAL PURINE BIOSYNTHESIS PROTEIN PURH"/>
    <property type="match status" value="1"/>
</dbReference>
<dbReference type="HAMAP" id="MF_00139">
    <property type="entry name" value="PurH"/>
    <property type="match status" value="1"/>
</dbReference>
<evidence type="ECO:0000256" key="3">
    <source>
        <dbReference type="ARBA" id="ARBA00007667"/>
    </source>
</evidence>
<keyword evidence="4" id="KW-0808">Transferase</keyword>
<keyword evidence="7" id="KW-0511">Multifunctional enzyme</keyword>
<feature type="compositionally biased region" description="Basic and acidic residues" evidence="10">
    <location>
        <begin position="770"/>
        <end position="787"/>
    </location>
</feature>
<sequence>MQALLSVYNKSGIVEFSKILSSKGFNLISTGGTAKSLVDSGLKVQQVSDVTEFPEMLDGRVKTLHPKIHGGLLARPELAHHQADLNKYNIKPISIVVVNLYPFVETVSKESTTLEEAIENIDIGGHTLIRASSKNFQNVLIIVDPSDYKWIGERIQSSTDSNNVLNSITLEERKKLALKAFQHGCSYDAAVSQYLSKVELGDATSIQGVKGCSGSDANVEFPQTFLPLYEKKNDLRYGENPHQKAALYSCPGKGGIANAQLLHGPALSYNNILDGDAALKAVREFDQCACVVIKHTNPCGLSVGSNDGEQAEVYRRAFNGDPKSAYGGILGFNRTLSLEAATALKSVFYEVIIAPDYTEEALALLSKKEKLRILRIPEAANQIQFTQPDIRTITGGALLQSPNPIIEGNVSEATKNWKVVTTNQPTEQQMKDLLFAWRVSKHVKSNAIVLAKDETIIAIGAGQPNRSQSVDICMKVGGEKVKGSVLASDAFFPFADSIDLAHQGNIACIVQPGGSIRDQEVIDAANKYGIPMVFTAIETKPKNQRNPKVYENRIFRLNRIQRPKSRIEGHYGIVFDLRNPPPLLPSGQKNCQSINNDQYNPANLLPAGHRCIGWSRSQFYTDIKRVLGNAGFTFRQLSMYSSMCTEERVISVAYSLRRRIDWFRYVIKKLHIVKIITDESIYIPLLGNEDFEDFESDTDDSNDDDDSTDDSTNDDDFSAPNGHDSSSDSDEIDEISRGVKDMGKNVKNKINTIKKKDSSKVIQTSKKSNTKIDKKKEKVVENSDSKE</sequence>
<feature type="compositionally biased region" description="Acidic residues" evidence="10">
    <location>
        <begin position="693"/>
        <end position="717"/>
    </location>
</feature>
<feature type="region of interest" description="Disordered" evidence="10">
    <location>
        <begin position="693"/>
        <end position="787"/>
    </location>
</feature>
<dbReference type="GO" id="GO:0005829">
    <property type="term" value="C:cytosol"/>
    <property type="evidence" value="ECO:0007669"/>
    <property type="project" value="TreeGrafter"/>
</dbReference>
<dbReference type="InterPro" id="IPR011607">
    <property type="entry name" value="MGS-like_dom"/>
</dbReference>
<dbReference type="Proteomes" id="UP001344447">
    <property type="component" value="Unassembled WGS sequence"/>
</dbReference>
<dbReference type="AlphaFoldDB" id="A0AAN7UBJ1"/>
<dbReference type="PANTHER" id="PTHR11692:SF0">
    <property type="entry name" value="BIFUNCTIONAL PURINE BIOSYNTHESIS PROTEIN ATIC"/>
    <property type="match status" value="1"/>
</dbReference>
<dbReference type="PROSITE" id="PS51855">
    <property type="entry name" value="MGS"/>
    <property type="match status" value="1"/>
</dbReference>
<comment type="catalytic activity">
    <reaction evidence="8">
        <text>(6R)-10-formyltetrahydrofolate + 5-amino-1-(5-phospho-beta-D-ribosyl)imidazole-4-carboxamide = 5-formamido-1-(5-phospho-D-ribosyl)imidazole-4-carboxamide + (6S)-5,6,7,8-tetrahydrofolate</text>
        <dbReference type="Rhea" id="RHEA:22192"/>
        <dbReference type="ChEBI" id="CHEBI:57453"/>
        <dbReference type="ChEBI" id="CHEBI:58467"/>
        <dbReference type="ChEBI" id="CHEBI:58475"/>
        <dbReference type="ChEBI" id="CHEBI:195366"/>
        <dbReference type="EC" id="2.1.2.3"/>
    </reaction>
</comment>
<dbReference type="SUPFAM" id="SSF53927">
    <property type="entry name" value="Cytidine deaminase-like"/>
    <property type="match status" value="1"/>
</dbReference>
<comment type="similarity">
    <text evidence="3">Belongs to the PurH family.</text>
</comment>
<dbReference type="Pfam" id="PF02142">
    <property type="entry name" value="MGS"/>
    <property type="match status" value="1"/>
</dbReference>
<dbReference type="InterPro" id="IPR036914">
    <property type="entry name" value="MGS-like_dom_sf"/>
</dbReference>
<dbReference type="GO" id="GO:0004643">
    <property type="term" value="F:phosphoribosylaminoimidazolecarboxamide formyltransferase activity"/>
    <property type="evidence" value="ECO:0007669"/>
    <property type="project" value="UniProtKB-EC"/>
</dbReference>
<dbReference type="Gene3D" id="3.30.70.240">
    <property type="match status" value="1"/>
</dbReference>
<evidence type="ECO:0000256" key="9">
    <source>
        <dbReference type="ARBA" id="ARBA00050687"/>
    </source>
</evidence>
<name>A0AAN7UBJ1_9MYCE</name>
<dbReference type="FunFam" id="3.40.140.20:FF:000001">
    <property type="entry name" value="Bifunctional purine biosynthesis protein PurH"/>
    <property type="match status" value="1"/>
</dbReference>
<gene>
    <name evidence="12" type="ORF">RB653_003146</name>
</gene>
<evidence type="ECO:0000313" key="12">
    <source>
        <dbReference type="EMBL" id="KAK5578193.1"/>
    </source>
</evidence>
<keyword evidence="5" id="KW-0658">Purine biosynthesis</keyword>
<proteinExistence type="inferred from homology"/>
<feature type="domain" description="MGS-like" evidence="11">
    <location>
        <begin position="1"/>
        <end position="143"/>
    </location>
</feature>
<evidence type="ECO:0000256" key="1">
    <source>
        <dbReference type="ARBA" id="ARBA00004844"/>
    </source>
</evidence>
<dbReference type="FunFam" id="3.40.50.1380:FF:000001">
    <property type="entry name" value="Bifunctional purine biosynthesis protein PurH"/>
    <property type="match status" value="1"/>
</dbReference>